<sequence>MRRWWVYVRSSRKASGQGLCRRASCGRWVLVKRDDNSGSLEVNHEAMARQKDRGGNDMKQREVSMVLGGLCAAVCSTREMRRDRPRVLGPL</sequence>
<name>A0A9P4L591_9PLEO</name>
<dbReference type="AlphaFoldDB" id="A0A9P4L591"/>
<dbReference type="Proteomes" id="UP000800039">
    <property type="component" value="Unassembled WGS sequence"/>
</dbReference>
<dbReference type="EMBL" id="ML976618">
    <property type="protein sequence ID" value="KAF1842089.1"/>
    <property type="molecule type" value="Genomic_DNA"/>
</dbReference>
<reference evidence="1" key="1">
    <citation type="submission" date="2020-01" db="EMBL/GenBank/DDBJ databases">
        <authorList>
            <consortium name="DOE Joint Genome Institute"/>
            <person name="Haridas S."/>
            <person name="Albert R."/>
            <person name="Binder M."/>
            <person name="Bloem J."/>
            <person name="Labutti K."/>
            <person name="Salamov A."/>
            <person name="Andreopoulos B."/>
            <person name="Baker S.E."/>
            <person name="Barry K."/>
            <person name="Bills G."/>
            <person name="Bluhm B.H."/>
            <person name="Cannon C."/>
            <person name="Castanera R."/>
            <person name="Culley D.E."/>
            <person name="Daum C."/>
            <person name="Ezra D."/>
            <person name="Gonzalez J.B."/>
            <person name="Henrissat B."/>
            <person name="Kuo A."/>
            <person name="Liang C."/>
            <person name="Lipzen A."/>
            <person name="Lutzoni F."/>
            <person name="Magnuson J."/>
            <person name="Mondo S."/>
            <person name="Nolan M."/>
            <person name="Ohm R."/>
            <person name="Pangilinan J."/>
            <person name="Park H.-J."/>
            <person name="Ramirez L."/>
            <person name="Alfaro M."/>
            <person name="Sun H."/>
            <person name="Tritt A."/>
            <person name="Yoshinaga Y."/>
            <person name="Zwiers L.-H."/>
            <person name="Turgeon B.G."/>
            <person name="Goodwin S.B."/>
            <person name="Spatafora J.W."/>
            <person name="Crous P.W."/>
            <person name="Grigoriev I.V."/>
        </authorList>
    </citation>
    <scope>NUCLEOTIDE SEQUENCE</scope>
    <source>
        <strain evidence="1">CBS 394.84</strain>
    </source>
</reference>
<dbReference type="RefSeq" id="XP_040784652.1">
    <property type="nucleotide sequence ID" value="XM_040927029.1"/>
</dbReference>
<proteinExistence type="predicted"/>
<gene>
    <name evidence="1" type="ORF">K460DRAFT_178677</name>
</gene>
<evidence type="ECO:0000313" key="1">
    <source>
        <dbReference type="EMBL" id="KAF1842089.1"/>
    </source>
</evidence>
<accession>A0A9P4L591</accession>
<organism evidence="1 2">
    <name type="scientific">Cucurbitaria berberidis CBS 394.84</name>
    <dbReference type="NCBI Taxonomy" id="1168544"/>
    <lineage>
        <taxon>Eukaryota</taxon>
        <taxon>Fungi</taxon>
        <taxon>Dikarya</taxon>
        <taxon>Ascomycota</taxon>
        <taxon>Pezizomycotina</taxon>
        <taxon>Dothideomycetes</taxon>
        <taxon>Pleosporomycetidae</taxon>
        <taxon>Pleosporales</taxon>
        <taxon>Pleosporineae</taxon>
        <taxon>Cucurbitariaceae</taxon>
        <taxon>Cucurbitaria</taxon>
    </lineage>
</organism>
<keyword evidence="2" id="KW-1185">Reference proteome</keyword>
<evidence type="ECO:0000313" key="2">
    <source>
        <dbReference type="Proteomes" id="UP000800039"/>
    </source>
</evidence>
<dbReference type="GeneID" id="63844281"/>
<protein>
    <submittedName>
        <fullName evidence="1">Uncharacterized protein</fullName>
    </submittedName>
</protein>
<comment type="caution">
    <text evidence="1">The sequence shown here is derived from an EMBL/GenBank/DDBJ whole genome shotgun (WGS) entry which is preliminary data.</text>
</comment>